<dbReference type="GeneID" id="69003883"/>
<feature type="transmembrane region" description="Helical" evidence="1">
    <location>
        <begin position="98"/>
        <end position="121"/>
    </location>
</feature>
<keyword evidence="1" id="KW-1133">Transmembrane helix</keyword>
<protein>
    <recommendedName>
        <fullName evidence="4">DUF3592 domain-containing protein</fullName>
    </recommendedName>
</protein>
<keyword evidence="1" id="KW-0472">Membrane</keyword>
<organism evidence="2 3">
    <name type="scientific">Burkholderia ubonensis subsp. mesacidophila</name>
    <dbReference type="NCBI Taxonomy" id="265293"/>
    <lineage>
        <taxon>Bacteria</taxon>
        <taxon>Pseudomonadati</taxon>
        <taxon>Pseudomonadota</taxon>
        <taxon>Betaproteobacteria</taxon>
        <taxon>Burkholderiales</taxon>
        <taxon>Burkholderiaceae</taxon>
        <taxon>Burkholderia</taxon>
        <taxon>Burkholderia cepacia complex</taxon>
    </lineage>
</organism>
<sequence>MFKAVSAILIGIGMLIGAAISVGPTRAFLQTSIVVPGRVVWLNAGGSHPQIEFTTRAGETVSYPQGGMISSKKVGQRVAVRYLPDAPARSACVDEFTAVWNLTIVLACGGLFTIVCGLSNLPSRNDGRVERQ</sequence>
<proteinExistence type="predicted"/>
<evidence type="ECO:0000313" key="2">
    <source>
        <dbReference type="EMBL" id="PCE21534.1"/>
    </source>
</evidence>
<keyword evidence="1" id="KW-0812">Transmembrane</keyword>
<reference evidence="2 3" key="1">
    <citation type="submission" date="2017-01" db="EMBL/GenBank/DDBJ databases">
        <title>Whole-Genome Shotgun Sequencing of Two beta-Proteobacterial Species in Search of the Bulgecin Biosynthetic Cluster.</title>
        <authorList>
            <person name="Horsman M.E."/>
            <person name="Marous D.R."/>
            <person name="Li R."/>
            <person name="Oliver R.A."/>
            <person name="Byun B."/>
            <person name="Emrich S.J."/>
            <person name="Boggess B."/>
            <person name="Townsend C.A."/>
            <person name="Mobashery S."/>
        </authorList>
    </citation>
    <scope>NUCLEOTIDE SEQUENCE [LARGE SCALE GENOMIC DNA]</scope>
    <source>
        <strain evidence="2 3">ATCC 31433</strain>
    </source>
</reference>
<name>A0A2A4EMM4_9BURK</name>
<evidence type="ECO:0008006" key="4">
    <source>
        <dbReference type="Google" id="ProtNLM"/>
    </source>
</evidence>
<dbReference type="EMBL" id="MTZU01000132">
    <property type="protein sequence ID" value="PCE21534.1"/>
    <property type="molecule type" value="Genomic_DNA"/>
</dbReference>
<gene>
    <name evidence="2" type="ORF">BZL54_35480</name>
</gene>
<evidence type="ECO:0000256" key="1">
    <source>
        <dbReference type="SAM" id="Phobius"/>
    </source>
</evidence>
<evidence type="ECO:0000313" key="3">
    <source>
        <dbReference type="Proteomes" id="UP000217994"/>
    </source>
</evidence>
<comment type="caution">
    <text evidence="2">The sequence shown here is derived from an EMBL/GenBank/DDBJ whole genome shotgun (WGS) entry which is preliminary data.</text>
</comment>
<dbReference type="AlphaFoldDB" id="A0A2A4EMM4"/>
<accession>A0A2A4EMM4</accession>
<dbReference type="RefSeq" id="WP_084904339.1">
    <property type="nucleotide sequence ID" value="NZ_CP020737.1"/>
</dbReference>
<dbReference type="Proteomes" id="UP000217994">
    <property type="component" value="Unassembled WGS sequence"/>
</dbReference>